<dbReference type="InterPro" id="IPR050455">
    <property type="entry name" value="Tpx_Peroxidase_subfamily"/>
</dbReference>
<organism evidence="8 9">
    <name type="scientific">Pseudoalteromonas spongiae</name>
    <dbReference type="NCBI Taxonomy" id="298657"/>
    <lineage>
        <taxon>Bacteria</taxon>
        <taxon>Pseudomonadati</taxon>
        <taxon>Pseudomonadota</taxon>
        <taxon>Gammaproteobacteria</taxon>
        <taxon>Alteromonadales</taxon>
        <taxon>Pseudoalteromonadaceae</taxon>
        <taxon>Pseudoalteromonas</taxon>
    </lineage>
</organism>
<sequence>MLKNLMTLTSLISASLLSLNLAAAQYQLLLNQTDSGKISANSKMLTLRGNAVELGQQAPDFKAANNKFAPVSLSDFEGKAVLISTVPSLDTGVCSLQTKHFNDKFAASYSDVVMLTISMDLPFAQSRFCKAENITQMHTLSDAVWREFAQNYGLLIQDMGLLARSVIILDKDHKIVYKQLVTNLAKEPDYVSVESALKKL</sequence>
<dbReference type="InterPro" id="IPR002065">
    <property type="entry name" value="TPX"/>
</dbReference>
<evidence type="ECO:0000256" key="6">
    <source>
        <dbReference type="SAM" id="SignalP"/>
    </source>
</evidence>
<keyword evidence="4" id="KW-1015">Disulfide bond</keyword>
<dbReference type="InterPro" id="IPR013766">
    <property type="entry name" value="Thioredoxin_domain"/>
</dbReference>
<dbReference type="InterPro" id="IPR018219">
    <property type="entry name" value="Tpx_CS"/>
</dbReference>
<proteinExistence type="predicted"/>
<protein>
    <submittedName>
        <fullName evidence="8">Thiol peroxidase</fullName>
        <ecNumber evidence="8">1.11.1.-</ecNumber>
    </submittedName>
</protein>
<keyword evidence="3 8" id="KW-0560">Oxidoreductase</keyword>
<name>A0ABU8ERZ1_9GAMM</name>
<reference evidence="8 9" key="1">
    <citation type="submission" date="2023-12" db="EMBL/GenBank/DDBJ databases">
        <title>Friends and Foes: Symbiotic and Algicidal bacterial influence on Karenia brevis blooms.</title>
        <authorList>
            <person name="Fei C."/>
            <person name="Mohamed A.R."/>
            <person name="Booker A."/>
            <person name="Arshad M."/>
            <person name="Klass S."/>
            <person name="Ahn S."/>
            <person name="Gilbert P.M."/>
            <person name="Heil C.A."/>
            <person name="Martinez J.M."/>
            <person name="Amin S.A."/>
        </authorList>
    </citation>
    <scope>NUCLEOTIDE SEQUENCE [LARGE SCALE GENOMIC DNA]</scope>
    <source>
        <strain evidence="8 9">CE15</strain>
    </source>
</reference>
<comment type="caution">
    <text evidence="8">The sequence shown here is derived from an EMBL/GenBank/DDBJ whole genome shotgun (WGS) entry which is preliminary data.</text>
</comment>
<dbReference type="Pfam" id="PF08534">
    <property type="entry name" value="Redoxin"/>
    <property type="match status" value="1"/>
</dbReference>
<dbReference type="NCBIfam" id="NF001808">
    <property type="entry name" value="PRK00522.1"/>
    <property type="match status" value="1"/>
</dbReference>
<dbReference type="InterPro" id="IPR036249">
    <property type="entry name" value="Thioredoxin-like_sf"/>
</dbReference>
<dbReference type="InterPro" id="IPR013740">
    <property type="entry name" value="Redoxin"/>
</dbReference>
<evidence type="ECO:0000313" key="9">
    <source>
        <dbReference type="Proteomes" id="UP001382455"/>
    </source>
</evidence>
<evidence type="ECO:0000256" key="4">
    <source>
        <dbReference type="ARBA" id="ARBA00023157"/>
    </source>
</evidence>
<dbReference type="PROSITE" id="PS01265">
    <property type="entry name" value="TPX"/>
    <property type="match status" value="1"/>
</dbReference>
<dbReference type="EC" id="1.11.1.-" evidence="8"/>
<gene>
    <name evidence="8" type="primary">tpx</name>
    <name evidence="8" type="ORF">WAE96_08435</name>
</gene>
<dbReference type="Proteomes" id="UP001382455">
    <property type="component" value="Unassembled WGS sequence"/>
</dbReference>
<evidence type="ECO:0000313" key="8">
    <source>
        <dbReference type="EMBL" id="MEI4549723.1"/>
    </source>
</evidence>
<evidence type="ECO:0000256" key="1">
    <source>
        <dbReference type="ARBA" id="ARBA00022559"/>
    </source>
</evidence>
<evidence type="ECO:0000256" key="5">
    <source>
        <dbReference type="ARBA" id="ARBA00023284"/>
    </source>
</evidence>
<dbReference type="GO" id="GO:0004601">
    <property type="term" value="F:peroxidase activity"/>
    <property type="evidence" value="ECO:0007669"/>
    <property type="project" value="UniProtKB-KW"/>
</dbReference>
<dbReference type="PROSITE" id="PS51352">
    <property type="entry name" value="THIOREDOXIN_2"/>
    <property type="match status" value="1"/>
</dbReference>
<keyword evidence="5" id="KW-0676">Redox-active center</keyword>
<dbReference type="SUPFAM" id="SSF52833">
    <property type="entry name" value="Thioredoxin-like"/>
    <property type="match status" value="1"/>
</dbReference>
<keyword evidence="9" id="KW-1185">Reference proteome</keyword>
<feature type="domain" description="Thioredoxin" evidence="7">
    <location>
        <begin position="52"/>
        <end position="200"/>
    </location>
</feature>
<dbReference type="EMBL" id="JBAWKS010000001">
    <property type="protein sequence ID" value="MEI4549723.1"/>
    <property type="molecule type" value="Genomic_DNA"/>
</dbReference>
<feature type="signal peptide" evidence="6">
    <location>
        <begin position="1"/>
        <end position="23"/>
    </location>
</feature>
<accession>A0ABU8ERZ1</accession>
<keyword evidence="2" id="KW-0049">Antioxidant</keyword>
<evidence type="ECO:0000256" key="2">
    <source>
        <dbReference type="ARBA" id="ARBA00022862"/>
    </source>
</evidence>
<keyword evidence="1 8" id="KW-0575">Peroxidase</keyword>
<dbReference type="PANTHER" id="PTHR43110:SF1">
    <property type="entry name" value="THIOL PEROXIDASE"/>
    <property type="match status" value="1"/>
</dbReference>
<dbReference type="PANTHER" id="PTHR43110">
    <property type="entry name" value="THIOL PEROXIDASE"/>
    <property type="match status" value="1"/>
</dbReference>
<dbReference type="Gene3D" id="3.40.30.10">
    <property type="entry name" value="Glutaredoxin"/>
    <property type="match status" value="1"/>
</dbReference>
<dbReference type="CDD" id="cd03014">
    <property type="entry name" value="PRX_Atyp2cys"/>
    <property type="match status" value="1"/>
</dbReference>
<evidence type="ECO:0000256" key="3">
    <source>
        <dbReference type="ARBA" id="ARBA00023002"/>
    </source>
</evidence>
<evidence type="ECO:0000259" key="7">
    <source>
        <dbReference type="PROSITE" id="PS51352"/>
    </source>
</evidence>
<keyword evidence="6" id="KW-0732">Signal</keyword>
<dbReference type="RefSeq" id="WP_336435175.1">
    <property type="nucleotide sequence ID" value="NZ_JBAWKS010000001.1"/>
</dbReference>
<feature type="chain" id="PRO_5045923017" evidence="6">
    <location>
        <begin position="24"/>
        <end position="200"/>
    </location>
</feature>